<feature type="domain" description="Golgi pH regulator conserved" evidence="8">
    <location>
        <begin position="208"/>
        <end position="274"/>
    </location>
</feature>
<keyword evidence="2 6" id="KW-0812">Transmembrane</keyword>
<feature type="transmembrane region" description="Helical" evidence="6">
    <location>
        <begin position="434"/>
        <end position="452"/>
    </location>
</feature>
<feature type="transmembrane region" description="Helical" evidence="6">
    <location>
        <begin position="174"/>
        <end position="194"/>
    </location>
</feature>
<name>A0A8H4QJM7_9AGAR</name>
<dbReference type="PANTHER" id="PTHR15948">
    <property type="entry name" value="G-PROTEIN COUPLED RECEPTOR 89-RELATED"/>
    <property type="match status" value="1"/>
</dbReference>
<dbReference type="InterPro" id="IPR022535">
    <property type="entry name" value="Golgi_pH-regulator_cons_dom"/>
</dbReference>
<gene>
    <name evidence="9" type="ORF">D9613_003954</name>
</gene>
<dbReference type="AlphaFoldDB" id="A0A8H4QJM7"/>
<comment type="caution">
    <text evidence="9">The sequence shown here is derived from an EMBL/GenBank/DDBJ whole genome shotgun (WGS) entry which is preliminary data.</text>
</comment>
<dbReference type="InterPro" id="IPR025969">
    <property type="entry name" value="ABA_GPCR_dom"/>
</dbReference>
<comment type="subcellular location">
    <subcellularLocation>
        <location evidence="1">Membrane</location>
        <topology evidence="1">Multi-pass membrane protein</topology>
    </subcellularLocation>
</comment>
<accession>A0A8H4QJM7</accession>
<keyword evidence="10" id="KW-1185">Reference proteome</keyword>
<evidence type="ECO:0008006" key="11">
    <source>
        <dbReference type="Google" id="ProtNLM"/>
    </source>
</evidence>
<feature type="transmembrane region" description="Helical" evidence="6">
    <location>
        <begin position="527"/>
        <end position="547"/>
    </location>
</feature>
<proteinExistence type="predicted"/>
<feature type="transmembrane region" description="Helical" evidence="6">
    <location>
        <begin position="139"/>
        <end position="162"/>
    </location>
</feature>
<evidence type="ECO:0000259" key="8">
    <source>
        <dbReference type="Pfam" id="PF12537"/>
    </source>
</evidence>
<keyword evidence="4 6" id="KW-0472">Membrane</keyword>
<feature type="transmembrane region" description="Helical" evidence="6">
    <location>
        <begin position="349"/>
        <end position="372"/>
    </location>
</feature>
<feature type="compositionally biased region" description="Polar residues" evidence="5">
    <location>
        <begin position="36"/>
        <end position="45"/>
    </location>
</feature>
<feature type="transmembrane region" description="Helical" evidence="6">
    <location>
        <begin position="464"/>
        <end position="484"/>
    </location>
</feature>
<evidence type="ECO:0000256" key="2">
    <source>
        <dbReference type="ARBA" id="ARBA00022692"/>
    </source>
</evidence>
<sequence length="561" mass="61191">MNTVGLETAALTLGRFSLFFACRKYLLRTLYSDLKSLSSSTTPGTPRTAHTPRPSSSVLFDSRSLHDNGEDDAIELDTLPAPTTQSRSNRHSDTAYVHSSVSRVIFSWCFAESCLLFVLLMLQGLGVFSPSTRLINWRISLSILMACILVAIPLSVSLLLALRTFDTFTALLRPRVIFLSFLPVFLYLFIFSHIPLPSSIEASNLDWTEATLSRLIILGTIVLGLLSGFGAVSSSWQYLPFGKTNESVPTERDIDTAQYALTSIRNDMRERQSEAARRAGNSPSGDASWFSRVGASFRGGGDSLSQELAGLTALEQQMSRNLEALRERYDAAVYSSTLRGKIWALIGRLVMIWCLWKGASATYNIVFVHSYYFNVSSPSTSSQSSLASYPDAITGLLAWVMSKLPSSSEKGGMTAASEKDQAELTRVAASISRQLSLILVGVIILSSVRGVLRTVTRALHITSRSLAASLMMLLLAQIMGIYMLSTLVQLRSSFPPPPTQTLSPLSSSTNTDLATTNLFSTIPVSSALFSALFDWSYVAAGVLSLVVRWGRERVDGVGDVD</sequence>
<dbReference type="InterPro" id="IPR015672">
    <property type="entry name" value="GPHR/GTG"/>
</dbReference>
<evidence type="ECO:0000256" key="5">
    <source>
        <dbReference type="SAM" id="MobiDB-lite"/>
    </source>
</evidence>
<evidence type="ECO:0000256" key="3">
    <source>
        <dbReference type="ARBA" id="ARBA00022989"/>
    </source>
</evidence>
<evidence type="ECO:0000256" key="1">
    <source>
        <dbReference type="ARBA" id="ARBA00004141"/>
    </source>
</evidence>
<evidence type="ECO:0000313" key="9">
    <source>
        <dbReference type="EMBL" id="KAF4612377.1"/>
    </source>
</evidence>
<reference evidence="9 10" key="1">
    <citation type="submission" date="2019-12" db="EMBL/GenBank/DDBJ databases">
        <authorList>
            <person name="Floudas D."/>
            <person name="Bentzer J."/>
            <person name="Ahren D."/>
            <person name="Johansson T."/>
            <person name="Persson P."/>
            <person name="Tunlid A."/>
        </authorList>
    </citation>
    <scope>NUCLEOTIDE SEQUENCE [LARGE SCALE GENOMIC DNA]</scope>
    <source>
        <strain evidence="9 10">CBS 102.39</strain>
    </source>
</reference>
<protein>
    <recommendedName>
        <fullName evidence="11">G protein-coupled receptor 89</fullName>
    </recommendedName>
</protein>
<evidence type="ECO:0000259" key="7">
    <source>
        <dbReference type="Pfam" id="PF12430"/>
    </source>
</evidence>
<feature type="region of interest" description="Disordered" evidence="5">
    <location>
        <begin position="36"/>
        <end position="59"/>
    </location>
</feature>
<feature type="transmembrane region" description="Helical" evidence="6">
    <location>
        <begin position="214"/>
        <end position="233"/>
    </location>
</feature>
<dbReference type="Pfam" id="PF12537">
    <property type="entry name" value="GPHR_N"/>
    <property type="match status" value="1"/>
</dbReference>
<evidence type="ECO:0000313" key="10">
    <source>
        <dbReference type="Proteomes" id="UP000521872"/>
    </source>
</evidence>
<feature type="domain" description="Abscisic acid G-protein coupled receptor-like" evidence="7">
    <location>
        <begin position="334"/>
        <end position="552"/>
    </location>
</feature>
<feature type="transmembrane region" description="Helical" evidence="6">
    <location>
        <begin position="105"/>
        <end position="127"/>
    </location>
</feature>
<dbReference type="GO" id="GO:0016020">
    <property type="term" value="C:membrane"/>
    <property type="evidence" value="ECO:0007669"/>
    <property type="project" value="UniProtKB-SubCell"/>
</dbReference>
<dbReference type="Proteomes" id="UP000521872">
    <property type="component" value="Unassembled WGS sequence"/>
</dbReference>
<keyword evidence="3 6" id="KW-1133">Transmembrane helix</keyword>
<organism evidence="9 10">
    <name type="scientific">Agrocybe pediades</name>
    <dbReference type="NCBI Taxonomy" id="84607"/>
    <lineage>
        <taxon>Eukaryota</taxon>
        <taxon>Fungi</taxon>
        <taxon>Dikarya</taxon>
        <taxon>Basidiomycota</taxon>
        <taxon>Agaricomycotina</taxon>
        <taxon>Agaricomycetes</taxon>
        <taxon>Agaricomycetidae</taxon>
        <taxon>Agaricales</taxon>
        <taxon>Agaricineae</taxon>
        <taxon>Strophariaceae</taxon>
        <taxon>Agrocybe</taxon>
    </lineage>
</organism>
<dbReference type="Pfam" id="PF12430">
    <property type="entry name" value="ABA_GPCR"/>
    <property type="match status" value="1"/>
</dbReference>
<evidence type="ECO:0000256" key="6">
    <source>
        <dbReference type="SAM" id="Phobius"/>
    </source>
</evidence>
<dbReference type="EMBL" id="JAACJL010000057">
    <property type="protein sequence ID" value="KAF4612377.1"/>
    <property type="molecule type" value="Genomic_DNA"/>
</dbReference>
<evidence type="ECO:0000256" key="4">
    <source>
        <dbReference type="ARBA" id="ARBA00023136"/>
    </source>
</evidence>
<dbReference type="PANTHER" id="PTHR15948:SF0">
    <property type="entry name" value="GOLGI PH REGULATOR A-RELATED"/>
    <property type="match status" value="1"/>
</dbReference>